<feature type="transmembrane region" description="Helical" evidence="2">
    <location>
        <begin position="126"/>
        <end position="144"/>
    </location>
</feature>
<accession>A0ABQ5R978</accession>
<keyword evidence="2" id="KW-1133">Transmembrane helix</keyword>
<evidence type="ECO:0000313" key="3">
    <source>
        <dbReference type="EMBL" id="GLI03146.1"/>
    </source>
</evidence>
<comment type="caution">
    <text evidence="3">The sequence shown here is derived from an EMBL/GenBank/DDBJ whole genome shotgun (WGS) entry which is preliminary data.</text>
</comment>
<dbReference type="Proteomes" id="UP001144280">
    <property type="component" value="Unassembled WGS sequence"/>
</dbReference>
<evidence type="ECO:0000313" key="4">
    <source>
        <dbReference type="Proteomes" id="UP001144280"/>
    </source>
</evidence>
<dbReference type="EMBL" id="BSDI01000076">
    <property type="protein sequence ID" value="GLI03146.1"/>
    <property type="molecule type" value="Genomic_DNA"/>
</dbReference>
<evidence type="ECO:0000256" key="2">
    <source>
        <dbReference type="SAM" id="Phobius"/>
    </source>
</evidence>
<feature type="transmembrane region" description="Helical" evidence="2">
    <location>
        <begin position="156"/>
        <end position="177"/>
    </location>
</feature>
<sequence>MAYEEAMARLASRYASVDARRAEADDWYERQVAAAARAEGEAEAALAAAETELAAARALVDRIDHEAEELWSRTVRRLGTAASRHGGVPEAVTLAKGESYNPDQVLEGTRDLLDKAWRPGKMAAKAYPLLMLWSALGAAVAFGLREAARWAGREYGGDLAVGLPVLALVVTIIGPLAGLWPAKVVADHRHVTLDPTTIAVVVATGLITLTALLLI</sequence>
<keyword evidence="1" id="KW-0175">Coiled coil</keyword>
<evidence type="ECO:0000256" key="1">
    <source>
        <dbReference type="SAM" id="Coils"/>
    </source>
</evidence>
<organism evidence="3 4">
    <name type="scientific">Phytohabitans aurantiacus</name>
    <dbReference type="NCBI Taxonomy" id="3016789"/>
    <lineage>
        <taxon>Bacteria</taxon>
        <taxon>Bacillati</taxon>
        <taxon>Actinomycetota</taxon>
        <taxon>Actinomycetes</taxon>
        <taxon>Micromonosporales</taxon>
        <taxon>Micromonosporaceae</taxon>
    </lineage>
</organism>
<keyword evidence="4" id="KW-1185">Reference proteome</keyword>
<protein>
    <submittedName>
        <fullName evidence="3">Uncharacterized protein</fullName>
    </submittedName>
</protein>
<feature type="transmembrane region" description="Helical" evidence="2">
    <location>
        <begin position="197"/>
        <end position="214"/>
    </location>
</feature>
<dbReference type="RefSeq" id="WP_281905118.1">
    <property type="nucleotide sequence ID" value="NZ_BSDI01000076.1"/>
</dbReference>
<keyword evidence="2" id="KW-0812">Transmembrane</keyword>
<gene>
    <name evidence="3" type="ORF">Pa4123_84240</name>
</gene>
<reference evidence="3" key="1">
    <citation type="submission" date="2022-12" db="EMBL/GenBank/DDBJ databases">
        <title>New Phytohabitans aurantiacus sp. RD004123 nov., an actinomycete isolated from soil.</title>
        <authorList>
            <person name="Triningsih D.W."/>
            <person name="Harunari E."/>
            <person name="Igarashi Y."/>
        </authorList>
    </citation>
    <scope>NUCLEOTIDE SEQUENCE</scope>
    <source>
        <strain evidence="3">RD004123</strain>
    </source>
</reference>
<name>A0ABQ5R978_9ACTN</name>
<keyword evidence="2" id="KW-0472">Membrane</keyword>
<proteinExistence type="predicted"/>
<feature type="coiled-coil region" evidence="1">
    <location>
        <begin position="39"/>
        <end position="66"/>
    </location>
</feature>